<dbReference type="PROSITE" id="PS50937">
    <property type="entry name" value="HTH_MERR_2"/>
    <property type="match status" value="1"/>
</dbReference>
<evidence type="ECO:0000256" key="5">
    <source>
        <dbReference type="SAM" id="Coils"/>
    </source>
</evidence>
<keyword evidence="1" id="KW-0678">Repressor</keyword>
<keyword evidence="5" id="KW-0175">Coiled coil</keyword>
<dbReference type="AlphaFoldDB" id="A0A2T4ZA32"/>
<dbReference type="GO" id="GO:0003677">
    <property type="term" value="F:DNA binding"/>
    <property type="evidence" value="ECO:0007669"/>
    <property type="project" value="UniProtKB-KW"/>
</dbReference>
<comment type="caution">
    <text evidence="7">The sequence shown here is derived from an EMBL/GenBank/DDBJ whole genome shotgun (WGS) entry which is preliminary data.</text>
</comment>
<reference evidence="7 8" key="1">
    <citation type="submission" date="2018-04" db="EMBL/GenBank/DDBJ databases">
        <title>Genomic Encyclopedia of Archaeal and Bacterial Type Strains, Phase II (KMG-II): from individual species to whole genera.</title>
        <authorList>
            <person name="Goeker M."/>
        </authorList>
    </citation>
    <scope>NUCLEOTIDE SEQUENCE [LARGE SCALE GENOMIC DNA]</scope>
    <source>
        <strain evidence="7 8">DSM 45169</strain>
    </source>
</reference>
<feature type="coiled-coil region" evidence="5">
    <location>
        <begin position="83"/>
        <end position="120"/>
    </location>
</feature>
<dbReference type="PANTHER" id="PTHR30204:SF69">
    <property type="entry name" value="MERR-FAMILY TRANSCRIPTIONAL REGULATOR"/>
    <property type="match status" value="1"/>
</dbReference>
<dbReference type="Gene3D" id="1.10.1660.10">
    <property type="match status" value="1"/>
</dbReference>
<dbReference type="GO" id="GO:0003700">
    <property type="term" value="F:DNA-binding transcription factor activity"/>
    <property type="evidence" value="ECO:0007669"/>
    <property type="project" value="InterPro"/>
</dbReference>
<dbReference type="CDD" id="cd01107">
    <property type="entry name" value="HTH_BmrR"/>
    <property type="match status" value="1"/>
</dbReference>
<keyword evidence="2" id="KW-0805">Transcription regulation</keyword>
<organism evidence="7 8">
    <name type="scientific">Desmospora activa DSM 45169</name>
    <dbReference type="NCBI Taxonomy" id="1121389"/>
    <lineage>
        <taxon>Bacteria</taxon>
        <taxon>Bacillati</taxon>
        <taxon>Bacillota</taxon>
        <taxon>Bacilli</taxon>
        <taxon>Bacillales</taxon>
        <taxon>Thermoactinomycetaceae</taxon>
        <taxon>Desmospora</taxon>
    </lineage>
</organism>
<dbReference type="Pfam" id="PF00376">
    <property type="entry name" value="MerR"/>
    <property type="match status" value="1"/>
</dbReference>
<evidence type="ECO:0000256" key="1">
    <source>
        <dbReference type="ARBA" id="ARBA00022491"/>
    </source>
</evidence>
<dbReference type="OrthoDB" id="9773308at2"/>
<accession>A0A2T4ZA32</accession>
<protein>
    <submittedName>
        <fullName evidence="7">MerR family transcriptional regulator</fullName>
    </submittedName>
</protein>
<evidence type="ECO:0000313" key="7">
    <source>
        <dbReference type="EMBL" id="PTM58751.1"/>
    </source>
</evidence>
<dbReference type="PANTHER" id="PTHR30204">
    <property type="entry name" value="REDOX-CYCLING DRUG-SENSING TRANSCRIPTIONAL ACTIVATOR SOXR"/>
    <property type="match status" value="1"/>
</dbReference>
<evidence type="ECO:0000259" key="6">
    <source>
        <dbReference type="PROSITE" id="PS50937"/>
    </source>
</evidence>
<evidence type="ECO:0000256" key="3">
    <source>
        <dbReference type="ARBA" id="ARBA00023125"/>
    </source>
</evidence>
<dbReference type="InterPro" id="IPR009061">
    <property type="entry name" value="DNA-bd_dom_put_sf"/>
</dbReference>
<dbReference type="SMART" id="SM00422">
    <property type="entry name" value="HTH_MERR"/>
    <property type="match status" value="1"/>
</dbReference>
<keyword evidence="3" id="KW-0238">DNA-binding</keyword>
<keyword evidence="8" id="KW-1185">Reference proteome</keyword>
<evidence type="ECO:0000256" key="4">
    <source>
        <dbReference type="ARBA" id="ARBA00023163"/>
    </source>
</evidence>
<dbReference type="InterPro" id="IPR047057">
    <property type="entry name" value="MerR_fam"/>
</dbReference>
<feature type="domain" description="HTH merR-type" evidence="6">
    <location>
        <begin position="6"/>
        <end position="76"/>
    </location>
</feature>
<gene>
    <name evidence="7" type="ORF">C8J48_1341</name>
</gene>
<evidence type="ECO:0000256" key="2">
    <source>
        <dbReference type="ARBA" id="ARBA00023015"/>
    </source>
</evidence>
<dbReference type="EMBL" id="PZZP01000001">
    <property type="protein sequence ID" value="PTM58751.1"/>
    <property type="molecule type" value="Genomic_DNA"/>
</dbReference>
<name>A0A2T4ZA32_9BACL</name>
<dbReference type="InterPro" id="IPR000551">
    <property type="entry name" value="MerR-type_HTH_dom"/>
</dbReference>
<proteinExistence type="predicted"/>
<dbReference type="RefSeq" id="WP_107725513.1">
    <property type="nucleotide sequence ID" value="NZ_PZZP01000001.1"/>
</dbReference>
<dbReference type="Proteomes" id="UP000241639">
    <property type="component" value="Unassembled WGS sequence"/>
</dbReference>
<sequence length="269" mass="31797">MVNKKYFSIGEVSKLKNITIKALRYYHKMGLLIPAYINPDNGYRYYTINQFIYLDIIKICKQSNVSVKEIKALFAKADTNYLKLYLEQKKEEIHKEIKELEQLNKRINILKTAIQTSEDEIVKTGFNIQNFESRYILSSATQEGELNEIKSFDKLDKKLDEFAIQTFQYGLIYTCHNDKWKVSDVFRLITSHDYKLLKDTFNVSELPQGKYLTVNCTRDAESETFELVKEYLEKNSLMCNKIYLFYLVTDVFNQYNHFSQFQISLKSTP</sequence>
<keyword evidence="4" id="KW-0804">Transcription</keyword>
<evidence type="ECO:0000313" key="8">
    <source>
        <dbReference type="Proteomes" id="UP000241639"/>
    </source>
</evidence>
<dbReference type="SUPFAM" id="SSF46955">
    <property type="entry name" value="Putative DNA-binding domain"/>
    <property type="match status" value="1"/>
</dbReference>